<evidence type="ECO:0000256" key="2">
    <source>
        <dbReference type="ARBA" id="ARBA00008419"/>
    </source>
</evidence>
<evidence type="ECO:0000256" key="4">
    <source>
        <dbReference type="ARBA" id="ARBA00023002"/>
    </source>
</evidence>
<comment type="pathway">
    <text evidence="1">Carbohydrate degradation; pentose phosphate pathway; D-ribulose 5-phosphate from D-glucose 6-phosphate (oxidative stage): step 3/3.</text>
</comment>
<accession>A0AAD3S033</accession>
<evidence type="ECO:0000256" key="6">
    <source>
        <dbReference type="ARBA" id="ARBA00023126"/>
    </source>
</evidence>
<dbReference type="GO" id="GO:0004616">
    <property type="term" value="F:phosphogluconate dehydrogenase (decarboxylating) activity"/>
    <property type="evidence" value="ECO:0007669"/>
    <property type="project" value="UniProtKB-EC"/>
</dbReference>
<dbReference type="EMBL" id="BSYO01000003">
    <property type="protein sequence ID" value="GMH01834.1"/>
    <property type="molecule type" value="Genomic_DNA"/>
</dbReference>
<keyword evidence="4" id="KW-0560">Oxidoreductase</keyword>
<feature type="domain" description="6-phosphogluconate dehydrogenase C-terminal" evidence="7">
    <location>
        <begin position="2"/>
        <end position="67"/>
    </location>
</feature>
<evidence type="ECO:0000256" key="3">
    <source>
        <dbReference type="ARBA" id="ARBA00013011"/>
    </source>
</evidence>
<dbReference type="AlphaFoldDB" id="A0AAD3S033"/>
<gene>
    <name evidence="8" type="ORF">Nepgr_003673</name>
</gene>
<dbReference type="InterPro" id="IPR006183">
    <property type="entry name" value="Pgluconate_DH"/>
</dbReference>
<keyword evidence="6" id="KW-0570">Pentose shunt</keyword>
<comment type="similarity">
    <text evidence="2">Belongs to the 6-phosphogluconate dehydrogenase family.</text>
</comment>
<dbReference type="Gene3D" id="1.10.1040.10">
    <property type="entry name" value="N-(1-d-carboxylethyl)-l-norvaline Dehydrogenase, domain 2"/>
    <property type="match status" value="1"/>
</dbReference>
<dbReference type="GO" id="GO:0019521">
    <property type="term" value="P:D-gluconate metabolic process"/>
    <property type="evidence" value="ECO:0007669"/>
    <property type="project" value="UniProtKB-KW"/>
</dbReference>
<keyword evidence="5" id="KW-0311">Gluconate utilization</keyword>
<reference evidence="8" key="1">
    <citation type="submission" date="2023-05" db="EMBL/GenBank/DDBJ databases">
        <title>Nepenthes gracilis genome sequencing.</title>
        <authorList>
            <person name="Fukushima K."/>
        </authorList>
    </citation>
    <scope>NUCLEOTIDE SEQUENCE</scope>
    <source>
        <strain evidence="8">SING2019-196</strain>
    </source>
</reference>
<protein>
    <recommendedName>
        <fullName evidence="3">phosphogluconate dehydrogenase (NADP(+)-dependent, decarboxylating)</fullName>
        <ecNumber evidence="3">1.1.1.44</ecNumber>
    </recommendedName>
</protein>
<dbReference type="InterPro" id="IPR013328">
    <property type="entry name" value="6PGD_dom2"/>
</dbReference>
<evidence type="ECO:0000313" key="9">
    <source>
        <dbReference type="Proteomes" id="UP001279734"/>
    </source>
</evidence>
<organism evidence="8 9">
    <name type="scientific">Nepenthes gracilis</name>
    <name type="common">Slender pitcher plant</name>
    <dbReference type="NCBI Taxonomy" id="150966"/>
    <lineage>
        <taxon>Eukaryota</taxon>
        <taxon>Viridiplantae</taxon>
        <taxon>Streptophyta</taxon>
        <taxon>Embryophyta</taxon>
        <taxon>Tracheophyta</taxon>
        <taxon>Spermatophyta</taxon>
        <taxon>Magnoliopsida</taxon>
        <taxon>eudicotyledons</taxon>
        <taxon>Gunneridae</taxon>
        <taxon>Pentapetalae</taxon>
        <taxon>Caryophyllales</taxon>
        <taxon>Nepenthaceae</taxon>
        <taxon>Nepenthes</taxon>
    </lineage>
</organism>
<dbReference type="EC" id="1.1.1.44" evidence="3"/>
<evidence type="ECO:0000256" key="1">
    <source>
        <dbReference type="ARBA" id="ARBA00004874"/>
    </source>
</evidence>
<dbReference type="GO" id="GO:0006098">
    <property type="term" value="P:pentose-phosphate shunt"/>
    <property type="evidence" value="ECO:0007669"/>
    <property type="project" value="UniProtKB-KW"/>
</dbReference>
<dbReference type="SUPFAM" id="SSF48179">
    <property type="entry name" value="6-phosphogluconate dehydrogenase C-terminal domain-like"/>
    <property type="match status" value="1"/>
</dbReference>
<dbReference type="InterPro" id="IPR006114">
    <property type="entry name" value="6PGDH_C"/>
</dbReference>
<evidence type="ECO:0000313" key="8">
    <source>
        <dbReference type="EMBL" id="GMH01834.1"/>
    </source>
</evidence>
<dbReference type="PANTHER" id="PTHR11811">
    <property type="entry name" value="6-PHOSPHOGLUCONATE DEHYDROGENASE"/>
    <property type="match status" value="1"/>
</dbReference>
<evidence type="ECO:0000259" key="7">
    <source>
        <dbReference type="Pfam" id="PF00393"/>
    </source>
</evidence>
<dbReference type="Proteomes" id="UP001279734">
    <property type="component" value="Unassembled WGS sequence"/>
</dbReference>
<sequence>MFLDRNKEAYGKNPDLANLFIDVGFSKDDSATVSAWRKVVCLATNSGVSIMSSSLAYFDTYRREWLPLIWFELEEINLELLPMKGLTCLVPFIVCGSKLLI</sequence>
<keyword evidence="9" id="KW-1185">Reference proteome</keyword>
<proteinExistence type="inferred from homology"/>
<evidence type="ECO:0000256" key="5">
    <source>
        <dbReference type="ARBA" id="ARBA00023064"/>
    </source>
</evidence>
<name>A0AAD3S033_NEPGR</name>
<dbReference type="Pfam" id="PF00393">
    <property type="entry name" value="6PGD"/>
    <property type="match status" value="1"/>
</dbReference>
<dbReference type="InterPro" id="IPR008927">
    <property type="entry name" value="6-PGluconate_DH-like_C_sf"/>
</dbReference>
<comment type="caution">
    <text evidence="8">The sequence shown here is derived from an EMBL/GenBank/DDBJ whole genome shotgun (WGS) entry which is preliminary data.</text>
</comment>